<dbReference type="InterPro" id="IPR013088">
    <property type="entry name" value="Znf_NHR/GATA"/>
</dbReference>
<keyword evidence="4" id="KW-0805">Transcription regulation</keyword>
<evidence type="ECO:0000256" key="4">
    <source>
        <dbReference type="ARBA" id="ARBA00023015"/>
    </source>
</evidence>
<dbReference type="InterPro" id="IPR000679">
    <property type="entry name" value="Znf_GATA"/>
</dbReference>
<dbReference type="SMART" id="SM00401">
    <property type="entry name" value="ZnF_GATA"/>
    <property type="match status" value="1"/>
</dbReference>
<accession>A0A9P0ZKX1</accession>
<dbReference type="Gene3D" id="3.30.50.10">
    <property type="entry name" value="Erythroid Transcription Factor GATA-1, subunit A"/>
    <property type="match status" value="1"/>
</dbReference>
<evidence type="ECO:0000256" key="1">
    <source>
        <dbReference type="ARBA" id="ARBA00022723"/>
    </source>
</evidence>
<keyword evidence="5" id="KW-0238">DNA-binding</keyword>
<dbReference type="Proteomes" id="UP001152484">
    <property type="component" value="Unassembled WGS sequence"/>
</dbReference>
<dbReference type="Pfam" id="PF00320">
    <property type="entry name" value="GATA"/>
    <property type="match status" value="1"/>
</dbReference>
<evidence type="ECO:0000313" key="11">
    <source>
        <dbReference type="EMBL" id="CAH9105673.1"/>
    </source>
</evidence>
<comment type="similarity">
    <text evidence="7">Belongs to the type IV zinc-finger family. Class B subfamily.</text>
</comment>
<comment type="caution">
    <text evidence="11">The sequence shown here is derived from an EMBL/GenBank/DDBJ whole genome shotgun (WGS) entry which is preliminary data.</text>
</comment>
<organism evidence="11 12">
    <name type="scientific">Cuscuta europaea</name>
    <name type="common">European dodder</name>
    <dbReference type="NCBI Taxonomy" id="41803"/>
    <lineage>
        <taxon>Eukaryota</taxon>
        <taxon>Viridiplantae</taxon>
        <taxon>Streptophyta</taxon>
        <taxon>Embryophyta</taxon>
        <taxon>Tracheophyta</taxon>
        <taxon>Spermatophyta</taxon>
        <taxon>Magnoliopsida</taxon>
        <taxon>eudicotyledons</taxon>
        <taxon>Gunneridae</taxon>
        <taxon>Pentapetalae</taxon>
        <taxon>asterids</taxon>
        <taxon>lamiids</taxon>
        <taxon>Solanales</taxon>
        <taxon>Convolvulaceae</taxon>
        <taxon>Cuscuteae</taxon>
        <taxon>Cuscuta</taxon>
        <taxon>Cuscuta subgen. Cuscuta</taxon>
    </lineage>
</organism>
<dbReference type="GO" id="GO:0008270">
    <property type="term" value="F:zinc ion binding"/>
    <property type="evidence" value="ECO:0007669"/>
    <property type="project" value="UniProtKB-KW"/>
</dbReference>
<sequence length="241" mass="26663">MLSCRHGSIYGGPGSCPPTPTPLSMSIYISNNNNNGHEAVGNAVVSPAVDCTLSLATPSSTPPRRRSMPHFVWDVFSPPSQPLNRRPTINFVHKLPDSNVVPRRCTKCRTTSTPLWRNGPRGPKSLCNACGIRYRKEERRVYDAATTVKGSGSVVAASETMMNTSDHHHHHHEQAQKKGCFSTTGSHDRRKDLRLMDVSRDHHRDSDVVSCSWRHLSNVGNVPGRPAVVYEGIMNTHIIRS</sequence>
<evidence type="ECO:0000256" key="8">
    <source>
        <dbReference type="PROSITE-ProRule" id="PRU00094"/>
    </source>
</evidence>
<keyword evidence="1" id="KW-0479">Metal-binding</keyword>
<evidence type="ECO:0000256" key="7">
    <source>
        <dbReference type="ARBA" id="ARBA00024019"/>
    </source>
</evidence>
<dbReference type="OrthoDB" id="2162994at2759"/>
<evidence type="ECO:0000256" key="6">
    <source>
        <dbReference type="ARBA" id="ARBA00023163"/>
    </source>
</evidence>
<dbReference type="EMBL" id="CAMAPE010000048">
    <property type="protein sequence ID" value="CAH9105673.1"/>
    <property type="molecule type" value="Genomic_DNA"/>
</dbReference>
<name>A0A9P0ZKX1_CUSEU</name>
<protein>
    <recommendedName>
        <fullName evidence="10">GATA-type domain-containing protein</fullName>
    </recommendedName>
</protein>
<keyword evidence="6" id="KW-0804">Transcription</keyword>
<reference evidence="11" key="1">
    <citation type="submission" date="2022-07" db="EMBL/GenBank/DDBJ databases">
        <authorList>
            <person name="Macas J."/>
            <person name="Novak P."/>
            <person name="Neumann P."/>
        </authorList>
    </citation>
    <scope>NUCLEOTIDE SEQUENCE</scope>
</reference>
<dbReference type="PANTHER" id="PTHR46813">
    <property type="entry name" value="GATA TRANSCRIPTION FACTOR 18"/>
    <property type="match status" value="1"/>
</dbReference>
<dbReference type="SUPFAM" id="SSF57716">
    <property type="entry name" value="Glucocorticoid receptor-like (DNA-binding domain)"/>
    <property type="match status" value="1"/>
</dbReference>
<dbReference type="CDD" id="cd00202">
    <property type="entry name" value="ZnF_GATA"/>
    <property type="match status" value="1"/>
</dbReference>
<evidence type="ECO:0000256" key="9">
    <source>
        <dbReference type="SAM" id="MobiDB-lite"/>
    </source>
</evidence>
<keyword evidence="12" id="KW-1185">Reference proteome</keyword>
<evidence type="ECO:0000313" key="12">
    <source>
        <dbReference type="Proteomes" id="UP001152484"/>
    </source>
</evidence>
<evidence type="ECO:0000256" key="3">
    <source>
        <dbReference type="ARBA" id="ARBA00022833"/>
    </source>
</evidence>
<evidence type="ECO:0000256" key="2">
    <source>
        <dbReference type="ARBA" id="ARBA00022771"/>
    </source>
</evidence>
<evidence type="ECO:0000256" key="5">
    <source>
        <dbReference type="ARBA" id="ARBA00023125"/>
    </source>
</evidence>
<keyword evidence="3" id="KW-0862">Zinc</keyword>
<dbReference type="PANTHER" id="PTHR46813:SF16">
    <property type="entry name" value="GATA TRANSCRIPTION FACTOR 18"/>
    <property type="match status" value="1"/>
</dbReference>
<dbReference type="PROSITE" id="PS50114">
    <property type="entry name" value="GATA_ZN_FINGER_2"/>
    <property type="match status" value="1"/>
</dbReference>
<feature type="domain" description="GATA-type" evidence="10">
    <location>
        <begin position="103"/>
        <end position="135"/>
    </location>
</feature>
<feature type="region of interest" description="Disordered" evidence="9">
    <location>
        <begin position="164"/>
        <end position="187"/>
    </location>
</feature>
<dbReference type="GO" id="GO:0043565">
    <property type="term" value="F:sequence-specific DNA binding"/>
    <property type="evidence" value="ECO:0007669"/>
    <property type="project" value="InterPro"/>
</dbReference>
<gene>
    <name evidence="11" type="ORF">CEURO_LOCUS16999</name>
</gene>
<evidence type="ECO:0000259" key="10">
    <source>
        <dbReference type="PROSITE" id="PS50114"/>
    </source>
</evidence>
<keyword evidence="2 8" id="KW-0863">Zinc-finger</keyword>
<dbReference type="AlphaFoldDB" id="A0A9P0ZKX1"/>
<proteinExistence type="inferred from homology"/>
<dbReference type="GO" id="GO:0006355">
    <property type="term" value="P:regulation of DNA-templated transcription"/>
    <property type="evidence" value="ECO:0007669"/>
    <property type="project" value="InterPro"/>
</dbReference>